<dbReference type="STRING" id="5539.A0A3E2GYC2"/>
<feature type="non-terminal residue" evidence="1">
    <location>
        <position position="1"/>
    </location>
</feature>
<evidence type="ECO:0000313" key="1">
    <source>
        <dbReference type="EMBL" id="RFU26136.1"/>
    </source>
</evidence>
<dbReference type="EMBL" id="NCSJ02000282">
    <property type="protein sequence ID" value="RFU26136.1"/>
    <property type="molecule type" value="Genomic_DNA"/>
</dbReference>
<dbReference type="OrthoDB" id="3483082at2759"/>
<proteinExistence type="predicted"/>
<comment type="caution">
    <text evidence="1">The sequence shown here is derived from an EMBL/GenBank/DDBJ whole genome shotgun (WGS) entry which is preliminary data.</text>
</comment>
<feature type="non-terminal residue" evidence="1">
    <location>
        <position position="466"/>
    </location>
</feature>
<dbReference type="OMA" id="HTDEGAC"/>
<dbReference type="AlphaFoldDB" id="A0A3E2GYC2"/>
<accession>A0A3E2GYC2</accession>
<sequence>MESGLTDWVELSQLMQQRYPDLPVHEAYVNLLHDSFVKLPKEVAQIVKPVLPHLVHRAPELAQGLGVARGSPWGVFSGLLAGFIRDAVISSMNSEAGNTTANTGEILDLVTKLNPEIFERALLAAIAGSDKDSRETETVAESAKFVAENMKKIASSADHVVRQVHGIHVIGNSLVDHINYYGRWMQTVSTVQIAQGYQAIQVLTDIKEHLGESNSITVSGSGGPDGFARHVYDLIKEAIDEIVAAERNNHRFFVYHPDTNWYPAFHRLIKQDPLPPTFCAKSDNLDTFCRYMQEVRTQLNRELERGKDIIFHLLIPTWYRISIKEPLHFPDYLQPFRVEGRKHKGKPLVEFNLPAAPAMLLHGVANALDPKSSNTIALGVSTTITLPTVGWGINGACAATGLCLGAATGLGVLVALPVWIGTAIPAMSTAAPVIGNAIYDALCEEAPRILGSNQRLNTERRSGMFA</sequence>
<dbReference type="Proteomes" id="UP000258309">
    <property type="component" value="Unassembled WGS sequence"/>
</dbReference>
<protein>
    <submittedName>
        <fullName evidence="1">Uncharacterized protein</fullName>
    </submittedName>
</protein>
<dbReference type="Pfam" id="PF20219">
    <property type="entry name" value="DUF6579"/>
    <property type="match status" value="1"/>
</dbReference>
<name>A0A3E2GYC2_SCYLI</name>
<reference evidence="1 2" key="1">
    <citation type="submission" date="2018-05" db="EMBL/GenBank/DDBJ databases">
        <title>Draft genome sequence of Scytalidium lignicola DSM 105466, a ubiquitous saprotrophic fungus.</title>
        <authorList>
            <person name="Buettner E."/>
            <person name="Gebauer A.M."/>
            <person name="Hofrichter M."/>
            <person name="Liers C."/>
            <person name="Kellner H."/>
        </authorList>
    </citation>
    <scope>NUCLEOTIDE SEQUENCE [LARGE SCALE GENOMIC DNA]</scope>
    <source>
        <strain evidence="1 2">DSM 105466</strain>
    </source>
</reference>
<organism evidence="1 2">
    <name type="scientific">Scytalidium lignicola</name>
    <name type="common">Hyphomycete</name>
    <dbReference type="NCBI Taxonomy" id="5539"/>
    <lineage>
        <taxon>Eukaryota</taxon>
        <taxon>Fungi</taxon>
        <taxon>Dikarya</taxon>
        <taxon>Ascomycota</taxon>
        <taxon>Pezizomycotina</taxon>
        <taxon>Leotiomycetes</taxon>
        <taxon>Leotiomycetes incertae sedis</taxon>
        <taxon>Scytalidium</taxon>
    </lineage>
</organism>
<evidence type="ECO:0000313" key="2">
    <source>
        <dbReference type="Proteomes" id="UP000258309"/>
    </source>
</evidence>
<gene>
    <name evidence="1" type="ORF">B7463_g10202</name>
</gene>
<dbReference type="InterPro" id="IPR046486">
    <property type="entry name" value="DUF6579"/>
</dbReference>
<keyword evidence="2" id="KW-1185">Reference proteome</keyword>